<dbReference type="GO" id="GO:0005737">
    <property type="term" value="C:cytoplasm"/>
    <property type="evidence" value="ECO:0007669"/>
    <property type="project" value="TreeGrafter"/>
</dbReference>
<dbReference type="PANTHER" id="PTHR43544:SF32">
    <property type="entry name" value="CHAIN DEHYDROGENASE, PUTATIVE (AFU_ORTHOLOGUE AFUA_5G01530)-RELATED"/>
    <property type="match status" value="1"/>
</dbReference>
<dbReference type="GO" id="GO:0016491">
    <property type="term" value="F:oxidoreductase activity"/>
    <property type="evidence" value="ECO:0007669"/>
    <property type="project" value="TreeGrafter"/>
</dbReference>
<gene>
    <name evidence="4" type="ORF">PILCRDRAFT_814991</name>
</gene>
<proteinExistence type="inferred from homology"/>
<evidence type="ECO:0000313" key="4">
    <source>
        <dbReference type="EMBL" id="KIM87468.1"/>
    </source>
</evidence>
<reference evidence="5" key="2">
    <citation type="submission" date="2015-01" db="EMBL/GenBank/DDBJ databases">
        <title>Evolutionary Origins and Diversification of the Mycorrhizal Mutualists.</title>
        <authorList>
            <consortium name="DOE Joint Genome Institute"/>
            <consortium name="Mycorrhizal Genomics Consortium"/>
            <person name="Kohler A."/>
            <person name="Kuo A."/>
            <person name="Nagy L.G."/>
            <person name="Floudas D."/>
            <person name="Copeland A."/>
            <person name="Barry K.W."/>
            <person name="Cichocki N."/>
            <person name="Veneault-Fourrey C."/>
            <person name="LaButti K."/>
            <person name="Lindquist E.A."/>
            <person name="Lipzen A."/>
            <person name="Lundell T."/>
            <person name="Morin E."/>
            <person name="Murat C."/>
            <person name="Riley R."/>
            <person name="Ohm R."/>
            <person name="Sun H."/>
            <person name="Tunlid A."/>
            <person name="Henrissat B."/>
            <person name="Grigoriev I.V."/>
            <person name="Hibbett D.S."/>
            <person name="Martin F."/>
        </authorList>
    </citation>
    <scope>NUCLEOTIDE SEQUENCE [LARGE SCALE GENOMIC DNA]</scope>
    <source>
        <strain evidence="5">F 1598</strain>
    </source>
</reference>
<dbReference type="PROSITE" id="PS00061">
    <property type="entry name" value="ADH_SHORT"/>
    <property type="match status" value="1"/>
</dbReference>
<dbReference type="Pfam" id="PF00106">
    <property type="entry name" value="adh_short"/>
    <property type="match status" value="1"/>
</dbReference>
<dbReference type="Gene3D" id="3.40.50.720">
    <property type="entry name" value="NAD(P)-binding Rossmann-like Domain"/>
    <property type="match status" value="1"/>
</dbReference>
<dbReference type="InterPro" id="IPR020904">
    <property type="entry name" value="Sc_DH/Rdtase_CS"/>
</dbReference>
<dbReference type="InterPro" id="IPR002347">
    <property type="entry name" value="SDR_fam"/>
</dbReference>
<dbReference type="InParanoid" id="A0A0C3BLX9"/>
<evidence type="ECO:0000256" key="1">
    <source>
        <dbReference type="ARBA" id="ARBA00006484"/>
    </source>
</evidence>
<comment type="similarity">
    <text evidence="1 3">Belongs to the short-chain dehydrogenases/reductases (SDR) family.</text>
</comment>
<organism evidence="4 5">
    <name type="scientific">Piloderma croceum (strain F 1598)</name>
    <dbReference type="NCBI Taxonomy" id="765440"/>
    <lineage>
        <taxon>Eukaryota</taxon>
        <taxon>Fungi</taxon>
        <taxon>Dikarya</taxon>
        <taxon>Basidiomycota</taxon>
        <taxon>Agaricomycotina</taxon>
        <taxon>Agaricomycetes</taxon>
        <taxon>Agaricomycetidae</taxon>
        <taxon>Atheliales</taxon>
        <taxon>Atheliaceae</taxon>
        <taxon>Piloderma</taxon>
    </lineage>
</organism>
<dbReference type="OrthoDB" id="3192213at2759"/>
<dbReference type="InterPro" id="IPR051468">
    <property type="entry name" value="Fungal_SecMetab_SDRs"/>
</dbReference>
<dbReference type="AlphaFoldDB" id="A0A0C3BLX9"/>
<dbReference type="GO" id="GO:0019748">
    <property type="term" value="P:secondary metabolic process"/>
    <property type="evidence" value="ECO:0007669"/>
    <property type="project" value="TreeGrafter"/>
</dbReference>
<protein>
    <recommendedName>
        <fullName evidence="6">NAD(P)-binding protein</fullName>
    </recommendedName>
</protein>
<dbReference type="EMBL" id="KN832979">
    <property type="protein sequence ID" value="KIM87468.1"/>
    <property type="molecule type" value="Genomic_DNA"/>
</dbReference>
<evidence type="ECO:0008006" key="6">
    <source>
        <dbReference type="Google" id="ProtNLM"/>
    </source>
</evidence>
<sequence length="247" mass="26242">MSTPTLAILITGSNQGLGFETARHLSKHPHIHLFISGRNPSRVQEAQENITKEEDCKAVIDNVVIDVSDDASIKAGVKEVEAKLNGAALDVLVNNAGVGFDRQIETLGLRTAMEKTYATNVFGVAVISESFLPLLKKSTVGPRIVNVGSGVGSLSLMSKKNWISDNLSFIAYNSSKAALSSITCTLAMKNPDIHVTVLNPGSNATNINNFTGTMDPKDGSMLIVQHALERTGKSPGFYTTGGGDLGW</sequence>
<evidence type="ECO:0000256" key="2">
    <source>
        <dbReference type="ARBA" id="ARBA00022857"/>
    </source>
</evidence>
<dbReference type="SUPFAM" id="SSF51735">
    <property type="entry name" value="NAD(P)-binding Rossmann-fold domains"/>
    <property type="match status" value="1"/>
</dbReference>
<evidence type="ECO:0000313" key="5">
    <source>
        <dbReference type="Proteomes" id="UP000054166"/>
    </source>
</evidence>
<dbReference type="PRINTS" id="PR00080">
    <property type="entry name" value="SDRFAMILY"/>
</dbReference>
<dbReference type="HOGENOM" id="CLU_010194_9_0_1"/>
<keyword evidence="5" id="KW-1185">Reference proteome</keyword>
<dbReference type="Proteomes" id="UP000054166">
    <property type="component" value="Unassembled WGS sequence"/>
</dbReference>
<dbReference type="STRING" id="765440.A0A0C3BLX9"/>
<keyword evidence="2" id="KW-0521">NADP</keyword>
<dbReference type="PANTHER" id="PTHR43544">
    <property type="entry name" value="SHORT-CHAIN DEHYDROGENASE/REDUCTASE"/>
    <property type="match status" value="1"/>
</dbReference>
<name>A0A0C3BLX9_PILCF</name>
<dbReference type="InterPro" id="IPR036291">
    <property type="entry name" value="NAD(P)-bd_dom_sf"/>
</dbReference>
<accession>A0A0C3BLX9</accession>
<dbReference type="PRINTS" id="PR00081">
    <property type="entry name" value="GDHRDH"/>
</dbReference>
<reference evidence="4 5" key="1">
    <citation type="submission" date="2014-04" db="EMBL/GenBank/DDBJ databases">
        <authorList>
            <consortium name="DOE Joint Genome Institute"/>
            <person name="Kuo A."/>
            <person name="Tarkka M."/>
            <person name="Buscot F."/>
            <person name="Kohler A."/>
            <person name="Nagy L.G."/>
            <person name="Floudas D."/>
            <person name="Copeland A."/>
            <person name="Barry K.W."/>
            <person name="Cichocki N."/>
            <person name="Veneault-Fourrey C."/>
            <person name="LaButti K."/>
            <person name="Lindquist E.A."/>
            <person name="Lipzen A."/>
            <person name="Lundell T."/>
            <person name="Morin E."/>
            <person name="Murat C."/>
            <person name="Sun H."/>
            <person name="Tunlid A."/>
            <person name="Henrissat B."/>
            <person name="Grigoriev I.V."/>
            <person name="Hibbett D.S."/>
            <person name="Martin F."/>
            <person name="Nordberg H.P."/>
            <person name="Cantor M.N."/>
            <person name="Hua S.X."/>
        </authorList>
    </citation>
    <scope>NUCLEOTIDE SEQUENCE [LARGE SCALE GENOMIC DNA]</scope>
    <source>
        <strain evidence="4 5">F 1598</strain>
    </source>
</reference>
<evidence type="ECO:0000256" key="3">
    <source>
        <dbReference type="RuleBase" id="RU000363"/>
    </source>
</evidence>